<comment type="caution">
    <text evidence="2">The sequence shown here is derived from an EMBL/GenBank/DDBJ whole genome shotgun (WGS) entry which is preliminary data.</text>
</comment>
<dbReference type="SUPFAM" id="SSF53335">
    <property type="entry name" value="S-adenosyl-L-methionine-dependent methyltransferases"/>
    <property type="match status" value="1"/>
</dbReference>
<feature type="domain" description="Methyltransferase" evidence="1">
    <location>
        <begin position="48"/>
        <end position="146"/>
    </location>
</feature>
<gene>
    <name evidence="2" type="primary">ubiG_23</name>
    <name evidence="2" type="ORF">SDC9_64268</name>
</gene>
<dbReference type="InterPro" id="IPR029063">
    <property type="entry name" value="SAM-dependent_MTases_sf"/>
</dbReference>
<dbReference type="CDD" id="cd02440">
    <property type="entry name" value="AdoMet_MTases"/>
    <property type="match status" value="1"/>
</dbReference>
<dbReference type="GO" id="GO:0102208">
    <property type="term" value="F:2-polyprenyl-6-hydroxyphenol methylase activity"/>
    <property type="evidence" value="ECO:0007669"/>
    <property type="project" value="UniProtKB-EC"/>
</dbReference>
<accession>A0A644XQ46</accession>
<keyword evidence="2" id="KW-0808">Transferase</keyword>
<dbReference type="PANTHER" id="PTHR43591">
    <property type="entry name" value="METHYLTRANSFERASE"/>
    <property type="match status" value="1"/>
</dbReference>
<dbReference type="Gene3D" id="3.40.50.150">
    <property type="entry name" value="Vaccinia Virus protein VP39"/>
    <property type="match status" value="1"/>
</dbReference>
<dbReference type="Gene3D" id="2.20.25.110">
    <property type="entry name" value="S-adenosyl-L-methionine-dependent methyltransferases"/>
    <property type="match status" value="1"/>
</dbReference>
<proteinExistence type="predicted"/>
<dbReference type="InterPro" id="IPR041698">
    <property type="entry name" value="Methyltransf_25"/>
</dbReference>
<protein>
    <submittedName>
        <fullName evidence="2">Ubiquinone biosynthesis O-methyltransferase</fullName>
        <ecNumber evidence="2">2.1.1.222</ecNumber>
    </submittedName>
</protein>
<evidence type="ECO:0000259" key="1">
    <source>
        <dbReference type="Pfam" id="PF13649"/>
    </source>
</evidence>
<sequence length="252" mass="28250">MARVSEFYDGMADFYHLLFQDWDASIQRQAAILDCIFQQSNLAKQDVILDCACGIGTQSLGLASLGYKITGSDISEGEIARAKIEAAKRELDIAFFVADFCELSAVFKNSLFDAIIAMDNALPHLLEPEQLARAAASISAQLKPGGTFLASIRDYDAILQEKPLSPAPYILKTPNGKRIAFQIWDWSDRIYNFTQYIIEDAQALTVYKFSSTYNAITRCELTEIFSEAGFRNIHWLMPEQSGFYQPIIIAKK</sequence>
<dbReference type="GO" id="GO:0032259">
    <property type="term" value="P:methylation"/>
    <property type="evidence" value="ECO:0007669"/>
    <property type="project" value="UniProtKB-KW"/>
</dbReference>
<dbReference type="EC" id="2.1.1.222" evidence="2"/>
<dbReference type="EMBL" id="VSSQ01002876">
    <property type="protein sequence ID" value="MPM17868.1"/>
    <property type="molecule type" value="Genomic_DNA"/>
</dbReference>
<keyword evidence="2" id="KW-0830">Ubiquinone</keyword>
<dbReference type="Pfam" id="PF13649">
    <property type="entry name" value="Methyltransf_25"/>
    <property type="match status" value="1"/>
</dbReference>
<name>A0A644XQ46_9ZZZZ</name>
<organism evidence="2">
    <name type="scientific">bioreactor metagenome</name>
    <dbReference type="NCBI Taxonomy" id="1076179"/>
    <lineage>
        <taxon>unclassified sequences</taxon>
        <taxon>metagenomes</taxon>
        <taxon>ecological metagenomes</taxon>
    </lineage>
</organism>
<keyword evidence="2" id="KW-0489">Methyltransferase</keyword>
<evidence type="ECO:0000313" key="2">
    <source>
        <dbReference type="EMBL" id="MPM17868.1"/>
    </source>
</evidence>
<dbReference type="AlphaFoldDB" id="A0A644XQ46"/>
<reference evidence="2" key="1">
    <citation type="submission" date="2019-08" db="EMBL/GenBank/DDBJ databases">
        <authorList>
            <person name="Kucharzyk K."/>
            <person name="Murdoch R.W."/>
            <person name="Higgins S."/>
            <person name="Loffler F."/>
        </authorList>
    </citation>
    <scope>NUCLEOTIDE SEQUENCE</scope>
</reference>